<evidence type="ECO:0000259" key="10">
    <source>
        <dbReference type="Pfam" id="PF01872"/>
    </source>
</evidence>
<dbReference type="InterPro" id="IPR050765">
    <property type="entry name" value="Riboflavin_Biosynth_HTPR"/>
</dbReference>
<dbReference type="NCBIfam" id="TIGR00227">
    <property type="entry name" value="ribD_Cterm"/>
    <property type="match status" value="1"/>
</dbReference>
<evidence type="ECO:0000256" key="6">
    <source>
        <dbReference type="ARBA" id="ARBA00023002"/>
    </source>
</evidence>
<dbReference type="InterPro" id="IPR006401">
    <property type="entry name" value="Rib_reduct_arc"/>
</dbReference>
<evidence type="ECO:0000256" key="2">
    <source>
        <dbReference type="ARBA" id="ARBA00009723"/>
    </source>
</evidence>
<evidence type="ECO:0000256" key="3">
    <source>
        <dbReference type="ARBA" id="ARBA00011738"/>
    </source>
</evidence>
<evidence type="ECO:0000256" key="5">
    <source>
        <dbReference type="ARBA" id="ARBA00022857"/>
    </source>
</evidence>
<dbReference type="NCBIfam" id="TIGR01508">
    <property type="entry name" value="rib_reduct_arch"/>
    <property type="match status" value="1"/>
</dbReference>
<keyword evidence="6" id="KW-0560">Oxidoreductase</keyword>
<dbReference type="UniPathway" id="UPA00275"/>
<evidence type="ECO:0000256" key="7">
    <source>
        <dbReference type="ARBA" id="ARBA00047550"/>
    </source>
</evidence>
<keyword evidence="4" id="KW-0686">Riboflavin biosynthesis</keyword>
<keyword evidence="5" id="KW-0521">NADP</keyword>
<dbReference type="EC" id="1.1.1.302" evidence="9"/>
<evidence type="ECO:0000256" key="4">
    <source>
        <dbReference type="ARBA" id="ARBA00022619"/>
    </source>
</evidence>
<dbReference type="GO" id="GO:0009231">
    <property type="term" value="P:riboflavin biosynthetic process"/>
    <property type="evidence" value="ECO:0007669"/>
    <property type="project" value="UniProtKB-UniPathway"/>
</dbReference>
<name>A0A328PZR3_9EURY</name>
<comment type="similarity">
    <text evidence="2">Belongs to the HTP reductase family.</text>
</comment>
<dbReference type="InterPro" id="IPR002734">
    <property type="entry name" value="RibDG_C"/>
</dbReference>
<evidence type="ECO:0000256" key="8">
    <source>
        <dbReference type="ARBA" id="ARBA00049020"/>
    </source>
</evidence>
<comment type="pathway">
    <text evidence="1">Cofactor biosynthesis; riboflavin biosynthesis.</text>
</comment>
<dbReference type="SUPFAM" id="SSF53597">
    <property type="entry name" value="Dihydrofolate reductase-like"/>
    <property type="match status" value="1"/>
</dbReference>
<feature type="domain" description="Bacterial bifunctional deaminase-reductase C-terminal" evidence="10">
    <location>
        <begin position="3"/>
        <end position="209"/>
    </location>
</feature>
<evidence type="ECO:0000256" key="1">
    <source>
        <dbReference type="ARBA" id="ARBA00005104"/>
    </source>
</evidence>
<evidence type="ECO:0000313" key="11">
    <source>
        <dbReference type="EMBL" id="RAP02763.1"/>
    </source>
</evidence>
<comment type="catalytic activity">
    <reaction evidence="8">
        <text>2,5-diamino-6-(1-D-ribitylamino)pyrimidin-4(3H)-one 5'-phosphate + NADP(+) = 2,5-diamino-6-(1-D-ribosylamino)pyrimidin-4(3H)-one 5'-phosphate + NADPH + H(+)</text>
        <dbReference type="Rhea" id="RHEA:27278"/>
        <dbReference type="ChEBI" id="CHEBI:15378"/>
        <dbReference type="ChEBI" id="CHEBI:57783"/>
        <dbReference type="ChEBI" id="CHEBI:58349"/>
        <dbReference type="ChEBI" id="CHEBI:58890"/>
        <dbReference type="ChEBI" id="CHEBI:59545"/>
        <dbReference type="EC" id="1.1.1.302"/>
    </reaction>
</comment>
<dbReference type="GO" id="GO:0008703">
    <property type="term" value="F:5-amino-6-(5-phosphoribosylamino)uracil reductase activity"/>
    <property type="evidence" value="ECO:0007669"/>
    <property type="project" value="InterPro"/>
</dbReference>
<dbReference type="InterPro" id="IPR024072">
    <property type="entry name" value="DHFR-like_dom_sf"/>
</dbReference>
<proteinExistence type="inferred from homology"/>
<comment type="subunit">
    <text evidence="3">Homodimer.</text>
</comment>
<reference evidence="11 12" key="1">
    <citation type="submission" date="2017-05" db="EMBL/GenBank/DDBJ databases">
        <title>Host range expansion of the Methanosphaera genus to humans and monogastric animals involves recent and extensive reduction in genome content.</title>
        <authorList>
            <person name="Hoedt E.C."/>
            <person name="Volmer J.G."/>
            <person name="Parks D.H."/>
            <person name="Rosewarne C.P."/>
            <person name="Denman S.E."/>
            <person name="Mcsweeney C.S."/>
            <person name="O Cuiv P."/>
            <person name="Hugenholtz P."/>
            <person name="Tyson G.W."/>
            <person name="Morrison M."/>
        </authorList>
    </citation>
    <scope>NUCLEOTIDE SEQUENCE [LARGE SCALE GENOMIC DNA]</scope>
    <source>
        <strain evidence="11 12">PA5</strain>
    </source>
</reference>
<dbReference type="Pfam" id="PF01872">
    <property type="entry name" value="RibD_C"/>
    <property type="match status" value="1"/>
</dbReference>
<dbReference type="RefSeq" id="WP_112149680.1">
    <property type="nucleotide sequence ID" value="NZ_NGJK01000077.1"/>
</dbReference>
<sequence length="215" mass="23796">MKPYVLLNSAMTVDGKIATNNSSMKISGKNDLIRVHTLRKEYDGIMVGINTVLIDNPKLTIHKINCKKSENPTRIIVDSSARIPLDSKVLNDDAKTIVIVSSKANKAIVELLKEKCNVIICGSKQVNLKLALDKLYSLGIKSILLEGGSTLNFSMFKEKLIDEVSICIGSKILGGYDSKTFVDGEGFDKNDCINLKIKKVEKIDDDILLKYDVIY</sequence>
<dbReference type="PANTHER" id="PTHR38011:SF7">
    <property type="entry name" value="2,5-DIAMINO-6-RIBOSYLAMINO-4(3H)-PYRIMIDINONE 5'-PHOSPHATE REDUCTASE"/>
    <property type="match status" value="1"/>
</dbReference>
<dbReference type="EMBL" id="NGJK01000077">
    <property type="protein sequence ID" value="RAP02763.1"/>
    <property type="molecule type" value="Genomic_DNA"/>
</dbReference>
<gene>
    <name evidence="11" type="ORF">CA615_05900</name>
</gene>
<comment type="caution">
    <text evidence="11">The sequence shown here is derived from an EMBL/GenBank/DDBJ whole genome shotgun (WGS) entry which is preliminary data.</text>
</comment>
<dbReference type="InterPro" id="IPR011549">
    <property type="entry name" value="RibD_C"/>
</dbReference>
<accession>A0A328PZR3</accession>
<comment type="catalytic activity">
    <reaction evidence="7">
        <text>2,5-diamino-6-(1-D-ribitylamino)pyrimidin-4(3H)-one 5'-phosphate + NAD(+) = 2,5-diamino-6-(1-D-ribosylamino)pyrimidin-4(3H)-one 5'-phosphate + NADH + H(+)</text>
        <dbReference type="Rhea" id="RHEA:27274"/>
        <dbReference type="ChEBI" id="CHEBI:15378"/>
        <dbReference type="ChEBI" id="CHEBI:57540"/>
        <dbReference type="ChEBI" id="CHEBI:57945"/>
        <dbReference type="ChEBI" id="CHEBI:58890"/>
        <dbReference type="ChEBI" id="CHEBI:59545"/>
        <dbReference type="EC" id="1.1.1.302"/>
    </reaction>
</comment>
<dbReference type="GO" id="GO:0050661">
    <property type="term" value="F:NADP binding"/>
    <property type="evidence" value="ECO:0007669"/>
    <property type="project" value="InterPro"/>
</dbReference>
<dbReference type="Proteomes" id="UP000248557">
    <property type="component" value="Unassembled WGS sequence"/>
</dbReference>
<dbReference type="PANTHER" id="PTHR38011">
    <property type="entry name" value="DIHYDROFOLATE REDUCTASE FAMILY PROTEIN (AFU_ORTHOLOGUE AFUA_8G06820)"/>
    <property type="match status" value="1"/>
</dbReference>
<evidence type="ECO:0000256" key="9">
    <source>
        <dbReference type="NCBIfam" id="TIGR01508"/>
    </source>
</evidence>
<dbReference type="AlphaFoldDB" id="A0A328PZR3"/>
<dbReference type="Gene3D" id="3.40.430.10">
    <property type="entry name" value="Dihydrofolate Reductase, subunit A"/>
    <property type="match status" value="1"/>
</dbReference>
<organism evidence="11 12">
    <name type="scientific">Methanosphaera stadtmanae</name>
    <dbReference type="NCBI Taxonomy" id="2317"/>
    <lineage>
        <taxon>Archaea</taxon>
        <taxon>Methanobacteriati</taxon>
        <taxon>Methanobacteriota</taxon>
        <taxon>Methanomada group</taxon>
        <taxon>Methanobacteria</taxon>
        <taxon>Methanobacteriales</taxon>
        <taxon>Methanobacteriaceae</taxon>
        <taxon>Methanosphaera</taxon>
    </lineage>
</organism>
<evidence type="ECO:0000313" key="12">
    <source>
        <dbReference type="Proteomes" id="UP000248557"/>
    </source>
</evidence>
<protein>
    <recommendedName>
        <fullName evidence="9">2,5-diamino-6-(ribosylamino)-4(3H)-pyrimidinone 5'-phosphate reductase</fullName>
        <ecNumber evidence="9">1.1.1.302</ecNumber>
    </recommendedName>
</protein>